<evidence type="ECO:0000256" key="2">
    <source>
        <dbReference type="SAM" id="MobiDB-lite"/>
    </source>
</evidence>
<evidence type="ECO:0000256" key="3">
    <source>
        <dbReference type="SAM" id="Phobius"/>
    </source>
</evidence>
<feature type="domain" description="Phage tail tape measure protein" evidence="4">
    <location>
        <begin position="242"/>
        <end position="447"/>
    </location>
</feature>
<keyword evidence="3" id="KW-0472">Membrane</keyword>
<dbReference type="AlphaFoldDB" id="A0A261RQG4"/>
<feature type="transmembrane region" description="Helical" evidence="3">
    <location>
        <begin position="548"/>
        <end position="571"/>
    </location>
</feature>
<dbReference type="Proteomes" id="UP000216857">
    <property type="component" value="Unassembled WGS sequence"/>
</dbReference>
<dbReference type="NCBIfam" id="TIGR01760">
    <property type="entry name" value="tape_meas_TP901"/>
    <property type="match status" value="1"/>
</dbReference>
<accession>A0A261RQG4</accession>
<feature type="transmembrane region" description="Helical" evidence="3">
    <location>
        <begin position="620"/>
        <end position="638"/>
    </location>
</feature>
<keyword evidence="3" id="KW-1133">Transmembrane helix</keyword>
<name>A0A261RQG4_9BORD</name>
<feature type="compositionally biased region" description="Polar residues" evidence="2">
    <location>
        <begin position="79"/>
        <end position="90"/>
    </location>
</feature>
<dbReference type="Pfam" id="PF10145">
    <property type="entry name" value="PhageMin_Tail"/>
    <property type="match status" value="1"/>
</dbReference>
<evidence type="ECO:0000313" key="6">
    <source>
        <dbReference type="Proteomes" id="UP000216857"/>
    </source>
</evidence>
<feature type="region of interest" description="Disordered" evidence="2">
    <location>
        <begin position="74"/>
        <end position="93"/>
    </location>
</feature>
<evidence type="ECO:0000256" key="1">
    <source>
        <dbReference type="ARBA" id="ARBA00022612"/>
    </source>
</evidence>
<sequence length="872" mass="91018">MDKALALRVVTALQDKLAGPLSKIKGEAAASGKEMVALRDRLRTLNATQRDIGEFRGLSAGLRGARSELAAAQERVGQLSRQMRDTQNPTREMRREFDRAVATAGRLKDAAAQQSVRLQELRSRLSAAGVSTGNLSSHERELRQNIGQTNQALAQQAARLKAVAERQERQARARTALERGRSVAGSAAVAGAGGLGGAYALSRPLSAVVGAFAPAEDAATQLKVALMGSDGTVAADFQRISDLATQLGDKLPGTTADFQNMMTMLRRQGMSSATILGGLGKATAYLGVLLKMPVTEAAEFAAKMQDATRTSEKDMMGLMDVIQRTFYIGVDSNNMLQGFTKLSPVLGIIGREGLEASKMLAPLLVMMDQTGMVGESAGNALRKVFQAGLDADKVGKANALLATQGFKLDFTDGKGEFGGLDQLFAQLDRLKSLTSVQRTSVLKALFGDDAETLQVVNTLMAKGVAGYKDVVTRMQEQGDLQKRVDEQLQTLANTAEAAEGSFTNALATVGATVAPQLKELLNWAGDLAARFGEWARANPVLVGTLVKILAVATGLAAAFGGLALAFASVVGPMALTRFMFAQIGIALPSVASLFGLLARAVGGVGSAVVAVGRALLTNPLMLALTGIAVAAYLIYQYWEPIRAFFIGLWDSVKQAFSGGLAGVGALLADWSPMGLLYRAISAGLSALGVELPAKFSEFGSMLIQGLINGITSMGGAVKDTISNLGGGMVDWFKEKLGIRSPSRVFMAQGEFVSQGAAAGIRNAQPAAIRAAQALAASVAIGGALAPVSPVLADSGAPGGVIAAQGAGPFDTRPALPPAEARQVIVQGDTIQITISPAAGMSADDIGRAVEDALRRRDREKAARVRSAYLDDA</sequence>
<keyword evidence="6" id="KW-1185">Reference proteome</keyword>
<reference evidence="5" key="1">
    <citation type="submission" date="2017-05" db="EMBL/GenBank/DDBJ databases">
        <title>Complete and WGS of Bordetella genogroups.</title>
        <authorList>
            <person name="Spilker T."/>
            <person name="Lipuma J."/>
        </authorList>
    </citation>
    <scope>NUCLEOTIDE SEQUENCE</scope>
    <source>
        <strain evidence="5">AU21707</strain>
    </source>
</reference>
<keyword evidence="3" id="KW-0812">Transmembrane</keyword>
<dbReference type="PANTHER" id="PTHR37813">
    <property type="entry name" value="FELS-2 PROPHAGE PROTEIN"/>
    <property type="match status" value="1"/>
</dbReference>
<feature type="transmembrane region" description="Helical" evidence="3">
    <location>
        <begin position="578"/>
        <end position="600"/>
    </location>
</feature>
<evidence type="ECO:0000313" key="5">
    <source>
        <dbReference type="EMBL" id="OZI26840.1"/>
    </source>
</evidence>
<dbReference type="PANTHER" id="PTHR37813:SF1">
    <property type="entry name" value="FELS-2 PROPHAGE PROTEIN"/>
    <property type="match status" value="1"/>
</dbReference>
<organism evidence="5 6">
    <name type="scientific">Bordetella genomosp. 9</name>
    <dbReference type="NCBI Taxonomy" id="1416803"/>
    <lineage>
        <taxon>Bacteria</taxon>
        <taxon>Pseudomonadati</taxon>
        <taxon>Pseudomonadota</taxon>
        <taxon>Betaproteobacteria</taxon>
        <taxon>Burkholderiales</taxon>
        <taxon>Alcaligenaceae</taxon>
        <taxon>Bordetella</taxon>
    </lineage>
</organism>
<comment type="caution">
    <text evidence="5">The sequence shown here is derived from an EMBL/GenBank/DDBJ whole genome shotgun (WGS) entry which is preliminary data.</text>
</comment>
<dbReference type="RefSeq" id="WP_094845927.1">
    <property type="nucleotide sequence ID" value="NZ_NEVJ01000001.1"/>
</dbReference>
<dbReference type="EMBL" id="NEVJ01000001">
    <property type="protein sequence ID" value="OZI26840.1"/>
    <property type="molecule type" value="Genomic_DNA"/>
</dbReference>
<dbReference type="OrthoDB" id="8019720at2"/>
<protein>
    <submittedName>
        <fullName evidence="5">Phage tail tape measure protein</fullName>
    </submittedName>
</protein>
<proteinExistence type="predicted"/>
<evidence type="ECO:0000259" key="4">
    <source>
        <dbReference type="Pfam" id="PF10145"/>
    </source>
</evidence>
<dbReference type="InterPro" id="IPR010090">
    <property type="entry name" value="Phage_tape_meas"/>
</dbReference>
<keyword evidence="1" id="KW-1188">Viral release from host cell</keyword>
<gene>
    <name evidence="5" type="ORF">CAL26_05880</name>
</gene>